<keyword evidence="1" id="KW-0472">Membrane</keyword>
<keyword evidence="3" id="KW-1185">Reference proteome</keyword>
<evidence type="ECO:0000313" key="2">
    <source>
        <dbReference type="EMBL" id="SDH98542.1"/>
    </source>
</evidence>
<keyword evidence="1" id="KW-1133">Transmembrane helix</keyword>
<evidence type="ECO:0000256" key="1">
    <source>
        <dbReference type="SAM" id="Phobius"/>
    </source>
</evidence>
<organism evidence="2 3">
    <name type="scientific">Pseudomonas abietaniphila</name>
    <dbReference type="NCBI Taxonomy" id="89065"/>
    <lineage>
        <taxon>Bacteria</taxon>
        <taxon>Pseudomonadati</taxon>
        <taxon>Pseudomonadota</taxon>
        <taxon>Gammaproteobacteria</taxon>
        <taxon>Pseudomonadales</taxon>
        <taxon>Pseudomonadaceae</taxon>
        <taxon>Pseudomonas</taxon>
    </lineage>
</organism>
<evidence type="ECO:0000313" key="3">
    <source>
        <dbReference type="Proteomes" id="UP000182894"/>
    </source>
</evidence>
<protein>
    <submittedName>
        <fullName evidence="2">Uncharacterized protein</fullName>
    </submittedName>
</protein>
<sequence length="98" mass="10734">MHGNGMSGDLLHLCVYLLTIVAWLYLWLTCVFSAKVPFKRKLGTHALLIFALGVPSLATVMVGGAFLLFGLEYILWSLMVVGVGFPLASAQMVRAHRI</sequence>
<keyword evidence="1" id="KW-0812">Transmembrane</keyword>
<gene>
    <name evidence="2" type="ORF">SAMN05216605_109268</name>
</gene>
<dbReference type="EMBL" id="FNCO01000009">
    <property type="protein sequence ID" value="SDH98542.1"/>
    <property type="molecule type" value="Genomic_DNA"/>
</dbReference>
<feature type="transmembrane region" description="Helical" evidence="1">
    <location>
        <begin position="73"/>
        <end position="93"/>
    </location>
</feature>
<name>A0A1G8GVZ5_9PSED</name>
<accession>A0A1G8GVZ5</accession>
<dbReference type="AlphaFoldDB" id="A0A1G8GVZ5"/>
<reference evidence="3" key="1">
    <citation type="submission" date="2016-10" db="EMBL/GenBank/DDBJ databases">
        <authorList>
            <person name="Varghese N."/>
            <person name="Submissions S."/>
        </authorList>
    </citation>
    <scope>NUCLEOTIDE SEQUENCE [LARGE SCALE GENOMIC DNA]</scope>
    <source>
        <strain evidence="3">ATCC 700689</strain>
    </source>
</reference>
<feature type="transmembrane region" description="Helical" evidence="1">
    <location>
        <begin position="15"/>
        <end position="34"/>
    </location>
</feature>
<dbReference type="Proteomes" id="UP000182894">
    <property type="component" value="Unassembled WGS sequence"/>
</dbReference>
<proteinExistence type="predicted"/>
<feature type="transmembrane region" description="Helical" evidence="1">
    <location>
        <begin position="46"/>
        <end position="67"/>
    </location>
</feature>